<accession>A0A4R9G5W8</accession>
<dbReference type="OrthoDB" id="342808at2"/>
<name>A0A4R9G5W8_9LEPT</name>
<evidence type="ECO:0000313" key="1">
    <source>
        <dbReference type="EMBL" id="TGK06575.1"/>
    </source>
</evidence>
<evidence type="ECO:0008006" key="3">
    <source>
        <dbReference type="Google" id="ProtNLM"/>
    </source>
</evidence>
<dbReference type="EMBL" id="RQEP01000005">
    <property type="protein sequence ID" value="TGK06575.1"/>
    <property type="molecule type" value="Genomic_DNA"/>
</dbReference>
<dbReference type="NCBIfam" id="NF047812">
    <property type="entry name" value="LIC11213_lipo"/>
    <property type="match status" value="1"/>
</dbReference>
<gene>
    <name evidence="1" type="ORF">EHO59_00055</name>
</gene>
<dbReference type="RefSeq" id="WP_135583551.1">
    <property type="nucleotide sequence ID" value="NZ_RQEP01000005.1"/>
</dbReference>
<dbReference type="Proteomes" id="UP000297453">
    <property type="component" value="Unassembled WGS sequence"/>
</dbReference>
<dbReference type="AlphaFoldDB" id="A0A4R9G5W8"/>
<reference evidence="1" key="1">
    <citation type="journal article" date="2019" name="PLoS Negl. Trop. Dis.">
        <title>Revisiting the worldwide diversity of Leptospira species in the environment.</title>
        <authorList>
            <person name="Vincent A.T."/>
            <person name="Schiettekatte O."/>
            <person name="Bourhy P."/>
            <person name="Veyrier F.J."/>
            <person name="Picardeau M."/>
        </authorList>
    </citation>
    <scope>NUCLEOTIDE SEQUENCE [LARGE SCALE GENOMIC DNA]</scope>
    <source>
        <strain evidence="1">SSS9</strain>
    </source>
</reference>
<evidence type="ECO:0000313" key="2">
    <source>
        <dbReference type="Proteomes" id="UP000297453"/>
    </source>
</evidence>
<sequence>MEQEMMRQTKERFIRYGAIALLLSYCFLFTNCENSGADQKRDPHLYSLLSTSIPTTFVCADPQPAFASLNQQGAIIASCGSCHSGSTINGGVDVTSYSSLKSQTVSGNASMSVFYRVLLPGNIMSQYTTSALNQAVYCWIQGGTNP</sequence>
<protein>
    <recommendedName>
        <fullName evidence="3">Cytochrome C Planctomycete-type domain-containing protein</fullName>
    </recommendedName>
</protein>
<comment type="caution">
    <text evidence="1">The sequence shown here is derived from an EMBL/GenBank/DDBJ whole genome shotgun (WGS) entry which is preliminary data.</text>
</comment>
<organism evidence="1 2">
    <name type="scientific">Leptospira semungkisensis</name>
    <dbReference type="NCBI Taxonomy" id="2484985"/>
    <lineage>
        <taxon>Bacteria</taxon>
        <taxon>Pseudomonadati</taxon>
        <taxon>Spirochaetota</taxon>
        <taxon>Spirochaetia</taxon>
        <taxon>Leptospirales</taxon>
        <taxon>Leptospiraceae</taxon>
        <taxon>Leptospira</taxon>
    </lineage>
</organism>
<proteinExistence type="predicted"/>
<keyword evidence="2" id="KW-1185">Reference proteome</keyword>